<dbReference type="PROSITE" id="PS50943">
    <property type="entry name" value="HTH_CROC1"/>
    <property type="match status" value="1"/>
</dbReference>
<evidence type="ECO:0000313" key="2">
    <source>
        <dbReference type="EMBL" id="EDY64012.1"/>
    </source>
</evidence>
<dbReference type="GO" id="GO:0003677">
    <property type="term" value="F:DNA binding"/>
    <property type="evidence" value="ECO:0007669"/>
    <property type="project" value="InterPro"/>
</dbReference>
<protein>
    <recommendedName>
        <fullName evidence="1">HTH cro/C1-type domain-containing protein</fullName>
    </recommendedName>
</protein>
<dbReference type="AlphaFoldDB" id="B5HB01"/>
<reference evidence="3" key="1">
    <citation type="submission" date="2008-02" db="EMBL/GenBank/DDBJ databases">
        <authorList>
            <consortium name="The Broad Institute Genome Sequencing Platform"/>
            <person name="Fischbach M."/>
            <person name="Ward D."/>
            <person name="Young S."/>
            <person name="Jaffe D."/>
            <person name="Gnerre S."/>
            <person name="Berlin A."/>
            <person name="Heiman D."/>
            <person name="Hepburn T."/>
            <person name="Sykes S."/>
            <person name="Alvarado L."/>
            <person name="Kodira C.D."/>
            <person name="Straight P."/>
            <person name="Clardy J."/>
            <person name="Hung D."/>
            <person name="Kolter R."/>
            <person name="Mekalanos J."/>
            <person name="Walker S."/>
            <person name="Walsh C.T."/>
            <person name="Lander E."/>
            <person name="Galagan J."/>
            <person name="Nusbaum C."/>
            <person name="Birren B."/>
        </authorList>
    </citation>
    <scope>NUCLEOTIDE SEQUENCE [LARGE SCALE GENOMIC DNA]</scope>
    <source>
        <strain evidence="3">ATCC 25486 / DSM 40338 / CBS 914.69 / JCM 4507 / NBRC 13074 / NRRL 2958 / 5647</strain>
    </source>
</reference>
<dbReference type="SUPFAM" id="SSF47413">
    <property type="entry name" value="lambda repressor-like DNA-binding domains"/>
    <property type="match status" value="1"/>
</dbReference>
<dbReference type="CDD" id="cd00093">
    <property type="entry name" value="HTH_XRE"/>
    <property type="match status" value="1"/>
</dbReference>
<dbReference type="Proteomes" id="UP000002805">
    <property type="component" value="Chromosome"/>
</dbReference>
<dbReference type="SMART" id="SM00530">
    <property type="entry name" value="HTH_XRE"/>
    <property type="match status" value="1"/>
</dbReference>
<proteinExistence type="predicted"/>
<evidence type="ECO:0000259" key="1">
    <source>
        <dbReference type="PROSITE" id="PS50943"/>
    </source>
</evidence>
<gene>
    <name evidence="2" type="ORF">SSDG_02410</name>
</gene>
<organism evidence="2 3">
    <name type="scientific">Streptomyces pristinaespiralis (strain ATCC 25486 / DSM 40338 / CBS 914.69 / JCM 4507 / KCC S-0507 / NBRC 13074 / NRRL 2958 / 5647)</name>
    <dbReference type="NCBI Taxonomy" id="457429"/>
    <lineage>
        <taxon>Bacteria</taxon>
        <taxon>Bacillati</taxon>
        <taxon>Actinomycetota</taxon>
        <taxon>Actinomycetes</taxon>
        <taxon>Kitasatosporales</taxon>
        <taxon>Streptomycetaceae</taxon>
        <taxon>Streptomyces</taxon>
    </lineage>
</organism>
<dbReference type="Pfam" id="PF01381">
    <property type="entry name" value="HTH_3"/>
    <property type="match status" value="1"/>
</dbReference>
<dbReference type="InterPro" id="IPR001387">
    <property type="entry name" value="Cro/C1-type_HTH"/>
</dbReference>
<dbReference type="InterPro" id="IPR010982">
    <property type="entry name" value="Lambda_DNA-bd_dom_sf"/>
</dbReference>
<evidence type="ECO:0000313" key="3">
    <source>
        <dbReference type="Proteomes" id="UP000002805"/>
    </source>
</evidence>
<dbReference type="eggNOG" id="ENOG502ZG77">
    <property type="taxonomic scope" value="Bacteria"/>
</dbReference>
<keyword evidence="3" id="KW-1185">Reference proteome</keyword>
<name>B5HB01_STRE2</name>
<reference evidence="3" key="2">
    <citation type="submission" date="2009-10" db="EMBL/GenBank/DDBJ databases">
        <title>The genome sequence of Streptomyces pristinaespiralis strain ATCC 25486.</title>
        <authorList>
            <consortium name="The Broad Institute Genome Sequencing Platform"/>
            <consortium name="Broad Institute Microbial Sequencing Center"/>
            <person name="Fischbach M."/>
            <person name="Godfrey P."/>
            <person name="Ward D."/>
            <person name="Young S."/>
            <person name="Zeng Q."/>
            <person name="Koehrsen M."/>
            <person name="Alvarado L."/>
            <person name="Berlin A.M."/>
            <person name="Bochicchio J."/>
            <person name="Borenstein D."/>
            <person name="Chapman S.B."/>
            <person name="Chen Z."/>
            <person name="Engels R."/>
            <person name="Freedman E."/>
            <person name="Gellesch M."/>
            <person name="Goldberg J."/>
            <person name="Griggs A."/>
            <person name="Gujja S."/>
            <person name="Heilman E.R."/>
            <person name="Heiman D.I."/>
            <person name="Hepburn T.A."/>
            <person name="Howarth C."/>
            <person name="Jen D."/>
            <person name="Larson L."/>
            <person name="Lewis B."/>
            <person name="Mehta T."/>
            <person name="Park D."/>
            <person name="Pearson M."/>
            <person name="Richards J."/>
            <person name="Roberts A."/>
            <person name="Saif S."/>
            <person name="Shea T.D."/>
            <person name="Shenoy N."/>
            <person name="Sisk P."/>
            <person name="Stolte C."/>
            <person name="Sykes S.N."/>
            <person name="Thomson T."/>
            <person name="Walk T."/>
            <person name="White J."/>
            <person name="Yandava C."/>
            <person name="Straight P."/>
            <person name="Clardy J."/>
            <person name="Hung D."/>
            <person name="Kolter R."/>
            <person name="Mekalanos J."/>
            <person name="Walker S."/>
            <person name="Walsh C.T."/>
            <person name="Wieland-Brown L.C."/>
            <person name="Haas B."/>
            <person name="Nusbaum C."/>
            <person name="Birren B."/>
        </authorList>
    </citation>
    <scope>NUCLEOTIDE SEQUENCE [LARGE SCALE GENOMIC DNA]</scope>
    <source>
        <strain evidence="3">ATCC 25486 / DSM 40338 / CBS 914.69 / JCM 4507 / NBRC 13074 / NRRL 2958 / 5647</strain>
    </source>
</reference>
<dbReference type="HOGENOM" id="CLU_066192_51_0_11"/>
<accession>B5HB01</accession>
<dbReference type="EMBL" id="CM000950">
    <property type="protein sequence ID" value="EDY64012.1"/>
    <property type="molecule type" value="Genomic_DNA"/>
</dbReference>
<feature type="domain" description="HTH cro/C1-type" evidence="1">
    <location>
        <begin position="34"/>
        <end position="88"/>
    </location>
</feature>
<dbReference type="Gene3D" id="1.10.260.40">
    <property type="entry name" value="lambda repressor-like DNA-binding domains"/>
    <property type="match status" value="1"/>
</dbReference>
<sequence>MQKPALTGQGSAPSDCRVTILPPDPDLTALRVVLARLRAERGWTFDELADRSGLARRTLIDLEHGRTTGSVTTWHTLAHTFDVPIERFLGALCDDHTPPGTATS</sequence>